<comment type="caution">
    <text evidence="5">The sequence shown here is derived from an EMBL/GenBank/DDBJ whole genome shotgun (WGS) entry which is preliminary data.</text>
</comment>
<name>A0A847SKB7_9BACT</name>
<keyword evidence="6" id="KW-1185">Reference proteome</keyword>
<dbReference type="PANTHER" id="PTHR43280">
    <property type="entry name" value="ARAC-FAMILY TRANSCRIPTIONAL REGULATOR"/>
    <property type="match status" value="1"/>
</dbReference>
<dbReference type="GO" id="GO:0003700">
    <property type="term" value="F:DNA-binding transcription factor activity"/>
    <property type="evidence" value="ECO:0007669"/>
    <property type="project" value="InterPro"/>
</dbReference>
<dbReference type="Gene3D" id="1.10.10.60">
    <property type="entry name" value="Homeodomain-like"/>
    <property type="match status" value="1"/>
</dbReference>
<dbReference type="PROSITE" id="PS01124">
    <property type="entry name" value="HTH_ARAC_FAMILY_2"/>
    <property type="match status" value="1"/>
</dbReference>
<evidence type="ECO:0000256" key="2">
    <source>
        <dbReference type="ARBA" id="ARBA00023125"/>
    </source>
</evidence>
<keyword evidence="3" id="KW-0804">Transcription</keyword>
<dbReference type="EMBL" id="JABAHZ010000002">
    <property type="protein sequence ID" value="NLR79545.1"/>
    <property type="molecule type" value="Genomic_DNA"/>
</dbReference>
<dbReference type="GO" id="GO:0043565">
    <property type="term" value="F:sequence-specific DNA binding"/>
    <property type="evidence" value="ECO:0007669"/>
    <property type="project" value="InterPro"/>
</dbReference>
<dbReference type="InterPro" id="IPR018060">
    <property type="entry name" value="HTH_AraC"/>
</dbReference>
<sequence length="57" mass="6606">MSKALLEETKLSISEICYQIGFDDPSSFSRLFSKTTGMGPMEFRRQIQHLPVRKKLK</sequence>
<dbReference type="PRINTS" id="PR00032">
    <property type="entry name" value="HTHARAC"/>
</dbReference>
<evidence type="ECO:0000256" key="3">
    <source>
        <dbReference type="ARBA" id="ARBA00023163"/>
    </source>
</evidence>
<gene>
    <name evidence="5" type="ORF">HGH91_12990</name>
</gene>
<dbReference type="PANTHER" id="PTHR43280:SF30">
    <property type="entry name" value="MMSAB OPERON REGULATORY PROTEIN"/>
    <property type="match status" value="1"/>
</dbReference>
<reference evidence="5 6" key="1">
    <citation type="submission" date="2020-04" db="EMBL/GenBank/DDBJ databases">
        <authorList>
            <person name="Yin C."/>
        </authorList>
    </citation>
    <scope>NUCLEOTIDE SEQUENCE [LARGE SCALE GENOMIC DNA]</scope>
    <source>
        <strain evidence="5 6">Ak56</strain>
    </source>
</reference>
<dbReference type="InterPro" id="IPR009057">
    <property type="entry name" value="Homeodomain-like_sf"/>
</dbReference>
<evidence type="ECO:0000313" key="6">
    <source>
        <dbReference type="Proteomes" id="UP000552864"/>
    </source>
</evidence>
<keyword evidence="1" id="KW-0805">Transcription regulation</keyword>
<accession>A0A847SKB7</accession>
<dbReference type="Proteomes" id="UP000552864">
    <property type="component" value="Unassembled WGS sequence"/>
</dbReference>
<keyword evidence="2" id="KW-0238">DNA-binding</keyword>
<proteinExistence type="predicted"/>
<evidence type="ECO:0000313" key="5">
    <source>
        <dbReference type="EMBL" id="NLR79545.1"/>
    </source>
</evidence>
<evidence type="ECO:0000256" key="1">
    <source>
        <dbReference type="ARBA" id="ARBA00023015"/>
    </source>
</evidence>
<dbReference type="SUPFAM" id="SSF46689">
    <property type="entry name" value="Homeodomain-like"/>
    <property type="match status" value="1"/>
</dbReference>
<dbReference type="Pfam" id="PF12833">
    <property type="entry name" value="HTH_18"/>
    <property type="match status" value="1"/>
</dbReference>
<evidence type="ECO:0000259" key="4">
    <source>
        <dbReference type="PROSITE" id="PS01124"/>
    </source>
</evidence>
<organism evidence="5 6">
    <name type="scientific">Chitinophaga eiseniae</name>
    <dbReference type="NCBI Taxonomy" id="634771"/>
    <lineage>
        <taxon>Bacteria</taxon>
        <taxon>Pseudomonadati</taxon>
        <taxon>Bacteroidota</taxon>
        <taxon>Chitinophagia</taxon>
        <taxon>Chitinophagales</taxon>
        <taxon>Chitinophagaceae</taxon>
        <taxon>Chitinophaga</taxon>
    </lineage>
</organism>
<feature type="domain" description="HTH araC/xylS-type" evidence="4">
    <location>
        <begin position="1"/>
        <end position="46"/>
    </location>
</feature>
<dbReference type="AlphaFoldDB" id="A0A847SKB7"/>
<protein>
    <submittedName>
        <fullName evidence="5">Helix-turn-helix transcriptional regulator</fullName>
    </submittedName>
</protein>
<dbReference type="InterPro" id="IPR020449">
    <property type="entry name" value="Tscrpt_reg_AraC-type_HTH"/>
</dbReference>